<dbReference type="InterPro" id="IPR050643">
    <property type="entry name" value="Periplasmic_pilus_chap"/>
</dbReference>
<proteinExistence type="predicted"/>
<dbReference type="Proteomes" id="UP001500235">
    <property type="component" value="Unassembled WGS sequence"/>
</dbReference>
<keyword evidence="4" id="KW-1185">Reference proteome</keyword>
<dbReference type="RefSeq" id="WP_344706011.1">
    <property type="nucleotide sequence ID" value="NZ_BAABBQ010000001.1"/>
</dbReference>
<feature type="domain" description="Pili assembly chaperone N-terminal" evidence="2">
    <location>
        <begin position="35"/>
        <end position="150"/>
    </location>
</feature>
<name>A0ABP7SIC3_9SPHN</name>
<organism evidence="3 4">
    <name type="scientific">Sphingomonas swuensis</name>
    <dbReference type="NCBI Taxonomy" id="977800"/>
    <lineage>
        <taxon>Bacteria</taxon>
        <taxon>Pseudomonadati</taxon>
        <taxon>Pseudomonadota</taxon>
        <taxon>Alphaproteobacteria</taxon>
        <taxon>Sphingomonadales</taxon>
        <taxon>Sphingomonadaceae</taxon>
        <taxon>Sphingomonas</taxon>
    </lineage>
</organism>
<keyword evidence="1" id="KW-0732">Signal</keyword>
<reference evidence="4" key="1">
    <citation type="journal article" date="2019" name="Int. J. Syst. Evol. Microbiol.">
        <title>The Global Catalogue of Microorganisms (GCM) 10K type strain sequencing project: providing services to taxonomists for standard genome sequencing and annotation.</title>
        <authorList>
            <consortium name="The Broad Institute Genomics Platform"/>
            <consortium name="The Broad Institute Genome Sequencing Center for Infectious Disease"/>
            <person name="Wu L."/>
            <person name="Ma J."/>
        </authorList>
    </citation>
    <scope>NUCLEOTIDE SEQUENCE [LARGE SCALE GENOMIC DNA]</scope>
    <source>
        <strain evidence="4">JCM 17563</strain>
    </source>
</reference>
<feature type="chain" id="PRO_5045946261" evidence="1">
    <location>
        <begin position="31"/>
        <end position="234"/>
    </location>
</feature>
<dbReference type="InterPro" id="IPR013783">
    <property type="entry name" value="Ig-like_fold"/>
</dbReference>
<gene>
    <name evidence="3" type="ORF">GCM10022280_07090</name>
</gene>
<comment type="caution">
    <text evidence="3">The sequence shown here is derived from an EMBL/GenBank/DDBJ whole genome shotgun (WGS) entry which is preliminary data.</text>
</comment>
<dbReference type="PANTHER" id="PTHR30251:SF4">
    <property type="entry name" value="SLR1668 PROTEIN"/>
    <property type="match status" value="1"/>
</dbReference>
<dbReference type="EMBL" id="BAABBQ010000001">
    <property type="protein sequence ID" value="GAA4011941.1"/>
    <property type="molecule type" value="Genomic_DNA"/>
</dbReference>
<accession>A0ABP7SIC3</accession>
<dbReference type="Gene3D" id="2.60.40.10">
    <property type="entry name" value="Immunoglobulins"/>
    <property type="match status" value="1"/>
</dbReference>
<sequence length="234" mass="24563">MSSPASCGRGLLRTFLAVAAFLSPAPSLHAGTIAVVPIRIELDPAATFCALHVSNLGKEPVAVQVRGFGWSQMADGSDRLEPAGIRLNPSVMEIPSGQKKLVRCALPPHVGASESSFRLIVDELPPGQAQPGTVQAVLRLSIPLFRSPKGAAPALRWREGPLGWLELLNVGRAHATVGRVVVRRAGQEPDTIDRGFYLLAGSVRSLPLTAGSAITGVEVVTGPGQPQAVAKLQR</sequence>
<dbReference type="SUPFAM" id="SSF49354">
    <property type="entry name" value="PapD-like"/>
    <property type="match status" value="1"/>
</dbReference>
<evidence type="ECO:0000256" key="1">
    <source>
        <dbReference type="SAM" id="SignalP"/>
    </source>
</evidence>
<evidence type="ECO:0000259" key="2">
    <source>
        <dbReference type="Pfam" id="PF00345"/>
    </source>
</evidence>
<feature type="signal peptide" evidence="1">
    <location>
        <begin position="1"/>
        <end position="30"/>
    </location>
</feature>
<dbReference type="InterPro" id="IPR016147">
    <property type="entry name" value="Pili_assmbl_chaperone_N"/>
</dbReference>
<dbReference type="PANTHER" id="PTHR30251">
    <property type="entry name" value="PILUS ASSEMBLY CHAPERONE"/>
    <property type="match status" value="1"/>
</dbReference>
<evidence type="ECO:0000313" key="3">
    <source>
        <dbReference type="EMBL" id="GAA4011941.1"/>
    </source>
</evidence>
<evidence type="ECO:0000313" key="4">
    <source>
        <dbReference type="Proteomes" id="UP001500235"/>
    </source>
</evidence>
<dbReference type="InterPro" id="IPR008962">
    <property type="entry name" value="PapD-like_sf"/>
</dbReference>
<dbReference type="Pfam" id="PF00345">
    <property type="entry name" value="PapD_N"/>
    <property type="match status" value="1"/>
</dbReference>
<protein>
    <submittedName>
        <fullName evidence="3">Molecular chaperone</fullName>
    </submittedName>
</protein>